<sequence length="237" mass="27313">MKYSFSGRIRYSEIDEYGRLTLYSLINYFQDCSNFHAEDVNVGLKWMEEHRLAWILAAWQIHIDAYPAMGAPVETSTWAYGFRSCMGYRNYSMETPGGGMVARANSEWVLMDMDKGGPARVPEELADAYGLEPGLKLKDDFGSRKIRLPEGGKELPSFQIQEYQLDTNHHVNNGQYVRMALSCLPRSFRTRRLRAEYKMQAHLGDWMFPKLSECDGGYLVTLNDKNSNPYFIGELRE</sequence>
<dbReference type="GO" id="GO:0000036">
    <property type="term" value="F:acyl carrier activity"/>
    <property type="evidence" value="ECO:0007669"/>
    <property type="project" value="TreeGrafter"/>
</dbReference>
<dbReference type="SUPFAM" id="SSF54637">
    <property type="entry name" value="Thioesterase/thiol ester dehydrase-isomerase"/>
    <property type="match status" value="2"/>
</dbReference>
<dbReference type="InterPro" id="IPR002864">
    <property type="entry name" value="Acyl-ACP_thioesterase_NHD"/>
</dbReference>
<evidence type="ECO:0000313" key="4">
    <source>
        <dbReference type="EMBL" id="QNM07696.1"/>
    </source>
</evidence>
<dbReference type="InterPro" id="IPR029069">
    <property type="entry name" value="HotDog_dom_sf"/>
</dbReference>
<evidence type="ECO:0000256" key="2">
    <source>
        <dbReference type="ARBA" id="ARBA00022946"/>
    </source>
</evidence>
<evidence type="ECO:0000259" key="3">
    <source>
        <dbReference type="Pfam" id="PF01643"/>
    </source>
</evidence>
<dbReference type="Pfam" id="PF01643">
    <property type="entry name" value="Acyl-ACP_TE"/>
    <property type="match status" value="1"/>
</dbReference>
<dbReference type="CDD" id="cd00586">
    <property type="entry name" value="4HBT"/>
    <property type="match status" value="1"/>
</dbReference>
<dbReference type="Gene3D" id="3.10.129.10">
    <property type="entry name" value="Hotdog Thioesterase"/>
    <property type="match status" value="1"/>
</dbReference>
<proteinExistence type="inferred from homology"/>
<dbReference type="EMBL" id="CP060635">
    <property type="protein sequence ID" value="QNM07696.1"/>
    <property type="molecule type" value="Genomic_DNA"/>
</dbReference>
<comment type="similarity">
    <text evidence="1">Belongs to the acyl-ACP thioesterase family.</text>
</comment>
<dbReference type="PANTHER" id="PTHR31727">
    <property type="entry name" value="OLEOYL-ACYL CARRIER PROTEIN THIOESTERASE 1, CHLOROPLASTIC"/>
    <property type="match status" value="1"/>
</dbReference>
<accession>A0A7G9GA64</accession>
<dbReference type="GO" id="GO:0016297">
    <property type="term" value="F:fatty acyl-[ACP] hydrolase activity"/>
    <property type="evidence" value="ECO:0007669"/>
    <property type="project" value="InterPro"/>
</dbReference>
<dbReference type="AlphaFoldDB" id="A0A7G9GA64"/>
<keyword evidence="2" id="KW-0809">Transit peptide</keyword>
<gene>
    <name evidence="4" type="ORF">H9Q79_12300</name>
</gene>
<name>A0A7G9GA64_9FIRM</name>
<dbReference type="PANTHER" id="PTHR31727:SF6">
    <property type="entry name" value="OLEOYL-ACYL CARRIER PROTEIN THIOESTERASE 1, CHLOROPLASTIC"/>
    <property type="match status" value="1"/>
</dbReference>
<dbReference type="Proteomes" id="UP000515860">
    <property type="component" value="Chromosome"/>
</dbReference>
<organism evidence="4 5">
    <name type="scientific">Wansuia hejianensis</name>
    <dbReference type="NCBI Taxonomy" id="2763667"/>
    <lineage>
        <taxon>Bacteria</taxon>
        <taxon>Bacillati</taxon>
        <taxon>Bacillota</taxon>
        <taxon>Clostridia</taxon>
        <taxon>Lachnospirales</taxon>
        <taxon>Lachnospiraceae</taxon>
        <taxon>Wansuia</taxon>
    </lineage>
</organism>
<dbReference type="KEGG" id="whj:H9Q79_12300"/>
<protein>
    <submittedName>
        <fullName evidence="4">Acyl-[acyl-carrier-protein] thioesterase</fullName>
    </submittedName>
</protein>
<evidence type="ECO:0000256" key="1">
    <source>
        <dbReference type="ARBA" id="ARBA00006500"/>
    </source>
</evidence>
<dbReference type="InterPro" id="IPR045023">
    <property type="entry name" value="FATA/B"/>
</dbReference>
<keyword evidence="5" id="KW-1185">Reference proteome</keyword>
<reference evidence="4 5" key="1">
    <citation type="submission" date="2020-08" db="EMBL/GenBank/DDBJ databases">
        <authorList>
            <person name="Liu C."/>
            <person name="Sun Q."/>
        </authorList>
    </citation>
    <scope>NUCLEOTIDE SEQUENCE [LARGE SCALE GENOMIC DNA]</scope>
    <source>
        <strain evidence="4 5">NSJ-29</strain>
    </source>
</reference>
<dbReference type="RefSeq" id="WP_118648114.1">
    <property type="nucleotide sequence ID" value="NZ_CP060635.1"/>
</dbReference>
<evidence type="ECO:0000313" key="5">
    <source>
        <dbReference type="Proteomes" id="UP000515860"/>
    </source>
</evidence>
<feature type="domain" description="Acyl-ACP thioesterase N-terminal hotdog" evidence="3">
    <location>
        <begin position="8"/>
        <end position="129"/>
    </location>
</feature>